<evidence type="ECO:0000313" key="2">
    <source>
        <dbReference type="Proteomes" id="UP001165136"/>
    </source>
</evidence>
<protein>
    <submittedName>
        <fullName evidence="1">Uncharacterized protein</fullName>
    </submittedName>
</protein>
<dbReference type="EMBL" id="BSTI01000014">
    <property type="protein sequence ID" value="GLY69075.1"/>
    <property type="molecule type" value="Genomic_DNA"/>
</dbReference>
<evidence type="ECO:0000313" key="1">
    <source>
        <dbReference type="EMBL" id="GLY69075.1"/>
    </source>
</evidence>
<dbReference type="Proteomes" id="UP001165136">
    <property type="component" value="Unassembled WGS sequence"/>
</dbReference>
<accession>A0A9W6R673</accession>
<reference evidence="1" key="1">
    <citation type="submission" date="2023-03" db="EMBL/GenBank/DDBJ databases">
        <title>Amycolatopsis taiwanensis NBRC 103393.</title>
        <authorList>
            <person name="Ichikawa N."/>
            <person name="Sato H."/>
            <person name="Tonouchi N."/>
        </authorList>
    </citation>
    <scope>NUCLEOTIDE SEQUENCE</scope>
    <source>
        <strain evidence="1">NBRC 103393</strain>
    </source>
</reference>
<name>A0A9W6R673_9PSEU</name>
<keyword evidence="2" id="KW-1185">Reference proteome</keyword>
<proteinExistence type="predicted"/>
<sequence>MLDCGPDRGLVAIDPKSCIGEPCFDAIDWVLDGAQPVSRKIDDLVALTGFDGERLADWCRVAAPVLAVAAITRGRDPGPLLRFSRS</sequence>
<gene>
    <name evidence="1" type="ORF">Atai01_56940</name>
</gene>
<comment type="caution">
    <text evidence="1">The sequence shown here is derived from an EMBL/GenBank/DDBJ whole genome shotgun (WGS) entry which is preliminary data.</text>
</comment>
<dbReference type="RefSeq" id="WP_285488790.1">
    <property type="nucleotide sequence ID" value="NZ_BSTI01000014.1"/>
</dbReference>
<dbReference type="AlphaFoldDB" id="A0A9W6R673"/>
<organism evidence="1 2">
    <name type="scientific">Amycolatopsis taiwanensis</name>
    <dbReference type="NCBI Taxonomy" id="342230"/>
    <lineage>
        <taxon>Bacteria</taxon>
        <taxon>Bacillati</taxon>
        <taxon>Actinomycetota</taxon>
        <taxon>Actinomycetes</taxon>
        <taxon>Pseudonocardiales</taxon>
        <taxon>Pseudonocardiaceae</taxon>
        <taxon>Amycolatopsis</taxon>
    </lineage>
</organism>